<sequence>MKKGKHNQPTSASFSAAIKHSRSNTTSALPTPTTDTPPRVTIRDIKVNTDIPNDPALLDGLSPSVRGVAEHAAVLRSVLSRLGPIYDLVEREASRMTEVSPFLTGKDQREAVWQQRRRNEKIRSAPSRE</sequence>
<organism evidence="1 2">
    <name type="scientific">Thelephora ganbajun</name>
    <name type="common">Ganba fungus</name>
    <dbReference type="NCBI Taxonomy" id="370292"/>
    <lineage>
        <taxon>Eukaryota</taxon>
        <taxon>Fungi</taxon>
        <taxon>Dikarya</taxon>
        <taxon>Basidiomycota</taxon>
        <taxon>Agaricomycotina</taxon>
        <taxon>Agaricomycetes</taxon>
        <taxon>Thelephorales</taxon>
        <taxon>Thelephoraceae</taxon>
        <taxon>Thelephora</taxon>
    </lineage>
</organism>
<evidence type="ECO:0000313" key="2">
    <source>
        <dbReference type="Proteomes" id="UP000886501"/>
    </source>
</evidence>
<protein>
    <submittedName>
        <fullName evidence="1">Uncharacterized protein</fullName>
    </submittedName>
</protein>
<evidence type="ECO:0000313" key="1">
    <source>
        <dbReference type="EMBL" id="KAF9650949.1"/>
    </source>
</evidence>
<name>A0ACB6ZN55_THEGA</name>
<reference evidence="1" key="1">
    <citation type="submission" date="2019-10" db="EMBL/GenBank/DDBJ databases">
        <authorList>
            <consortium name="DOE Joint Genome Institute"/>
            <person name="Kuo A."/>
            <person name="Miyauchi S."/>
            <person name="Kiss E."/>
            <person name="Drula E."/>
            <person name="Kohler A."/>
            <person name="Sanchez-Garcia M."/>
            <person name="Andreopoulos B."/>
            <person name="Barry K.W."/>
            <person name="Bonito G."/>
            <person name="Buee M."/>
            <person name="Carver A."/>
            <person name="Chen C."/>
            <person name="Cichocki N."/>
            <person name="Clum A."/>
            <person name="Culley D."/>
            <person name="Crous P.W."/>
            <person name="Fauchery L."/>
            <person name="Girlanda M."/>
            <person name="Hayes R."/>
            <person name="Keri Z."/>
            <person name="Labutti K."/>
            <person name="Lipzen A."/>
            <person name="Lombard V."/>
            <person name="Magnuson J."/>
            <person name="Maillard F."/>
            <person name="Morin E."/>
            <person name="Murat C."/>
            <person name="Nolan M."/>
            <person name="Ohm R."/>
            <person name="Pangilinan J."/>
            <person name="Pereira M."/>
            <person name="Perotto S."/>
            <person name="Peter M."/>
            <person name="Riley R."/>
            <person name="Sitrit Y."/>
            <person name="Stielow B."/>
            <person name="Szollosi G."/>
            <person name="Zifcakova L."/>
            <person name="Stursova M."/>
            <person name="Spatafora J.W."/>
            <person name="Tedersoo L."/>
            <person name="Vaario L.-M."/>
            <person name="Yamada A."/>
            <person name="Yan M."/>
            <person name="Wang P."/>
            <person name="Xu J."/>
            <person name="Bruns T."/>
            <person name="Baldrian P."/>
            <person name="Vilgalys R."/>
            <person name="Henrissat B."/>
            <person name="Grigoriev I.V."/>
            <person name="Hibbett D."/>
            <person name="Nagy L.G."/>
            <person name="Martin F.M."/>
        </authorList>
    </citation>
    <scope>NUCLEOTIDE SEQUENCE</scope>
    <source>
        <strain evidence="1">P2</strain>
    </source>
</reference>
<dbReference type="Proteomes" id="UP000886501">
    <property type="component" value="Unassembled WGS sequence"/>
</dbReference>
<reference evidence="1" key="2">
    <citation type="journal article" date="2020" name="Nat. Commun.">
        <title>Large-scale genome sequencing of mycorrhizal fungi provides insights into the early evolution of symbiotic traits.</title>
        <authorList>
            <person name="Miyauchi S."/>
            <person name="Kiss E."/>
            <person name="Kuo A."/>
            <person name="Drula E."/>
            <person name="Kohler A."/>
            <person name="Sanchez-Garcia M."/>
            <person name="Morin E."/>
            <person name="Andreopoulos B."/>
            <person name="Barry K.W."/>
            <person name="Bonito G."/>
            <person name="Buee M."/>
            <person name="Carver A."/>
            <person name="Chen C."/>
            <person name="Cichocki N."/>
            <person name="Clum A."/>
            <person name="Culley D."/>
            <person name="Crous P.W."/>
            <person name="Fauchery L."/>
            <person name="Girlanda M."/>
            <person name="Hayes R.D."/>
            <person name="Keri Z."/>
            <person name="LaButti K."/>
            <person name="Lipzen A."/>
            <person name="Lombard V."/>
            <person name="Magnuson J."/>
            <person name="Maillard F."/>
            <person name="Murat C."/>
            <person name="Nolan M."/>
            <person name="Ohm R.A."/>
            <person name="Pangilinan J."/>
            <person name="Pereira M.F."/>
            <person name="Perotto S."/>
            <person name="Peter M."/>
            <person name="Pfister S."/>
            <person name="Riley R."/>
            <person name="Sitrit Y."/>
            <person name="Stielow J.B."/>
            <person name="Szollosi G."/>
            <person name="Zifcakova L."/>
            <person name="Stursova M."/>
            <person name="Spatafora J.W."/>
            <person name="Tedersoo L."/>
            <person name="Vaario L.M."/>
            <person name="Yamada A."/>
            <person name="Yan M."/>
            <person name="Wang P."/>
            <person name="Xu J."/>
            <person name="Bruns T."/>
            <person name="Baldrian P."/>
            <person name="Vilgalys R."/>
            <person name="Dunand C."/>
            <person name="Henrissat B."/>
            <person name="Grigoriev I.V."/>
            <person name="Hibbett D."/>
            <person name="Nagy L.G."/>
            <person name="Martin F.M."/>
        </authorList>
    </citation>
    <scope>NUCLEOTIDE SEQUENCE</scope>
    <source>
        <strain evidence="1">P2</strain>
    </source>
</reference>
<accession>A0ACB6ZN55</accession>
<proteinExistence type="predicted"/>
<comment type="caution">
    <text evidence="1">The sequence shown here is derived from an EMBL/GenBank/DDBJ whole genome shotgun (WGS) entry which is preliminary data.</text>
</comment>
<gene>
    <name evidence="1" type="ORF">BDM02DRAFT_1003163</name>
</gene>
<dbReference type="EMBL" id="MU117979">
    <property type="protein sequence ID" value="KAF9650949.1"/>
    <property type="molecule type" value="Genomic_DNA"/>
</dbReference>
<keyword evidence="2" id="KW-1185">Reference proteome</keyword>